<dbReference type="RefSeq" id="WP_106177713.1">
    <property type="nucleotide sequence ID" value="NZ_PVNH01000003.1"/>
</dbReference>
<feature type="signal peptide" evidence="1">
    <location>
        <begin position="1"/>
        <end position="29"/>
    </location>
</feature>
<dbReference type="Proteomes" id="UP000238362">
    <property type="component" value="Unassembled WGS sequence"/>
</dbReference>
<accession>A0A2T0LXX6</accession>
<evidence type="ECO:0000256" key="1">
    <source>
        <dbReference type="SAM" id="SignalP"/>
    </source>
</evidence>
<keyword evidence="3" id="KW-1185">Reference proteome</keyword>
<dbReference type="OrthoDB" id="3627863at2"/>
<evidence type="ECO:0000313" key="2">
    <source>
        <dbReference type="EMBL" id="PRX48976.1"/>
    </source>
</evidence>
<evidence type="ECO:0000313" key="3">
    <source>
        <dbReference type="Proteomes" id="UP000238362"/>
    </source>
</evidence>
<keyword evidence="1" id="KW-0732">Signal</keyword>
<organism evidence="2 3">
    <name type="scientific">Prauserella shujinwangii</name>
    <dbReference type="NCBI Taxonomy" id="1453103"/>
    <lineage>
        <taxon>Bacteria</taxon>
        <taxon>Bacillati</taxon>
        <taxon>Actinomycetota</taxon>
        <taxon>Actinomycetes</taxon>
        <taxon>Pseudonocardiales</taxon>
        <taxon>Pseudonocardiaceae</taxon>
        <taxon>Prauserella</taxon>
    </lineage>
</organism>
<dbReference type="EMBL" id="PVNH01000003">
    <property type="protein sequence ID" value="PRX48976.1"/>
    <property type="molecule type" value="Genomic_DNA"/>
</dbReference>
<protein>
    <submittedName>
        <fullName evidence="2">Uncharacterized protein</fullName>
    </submittedName>
</protein>
<sequence>MGSTWGRRAAAALTTAVAVPLLLAPSASAGYKVCAGGQLPGGRTTTVGVLADQVISIKVHNHDWRGLALTIRDVKWKKTLWKGVVAPGKDKKVRTDVFGEPPIGYKIAFDVTSNLSNNYTYAISSARCY</sequence>
<dbReference type="AlphaFoldDB" id="A0A2T0LXX6"/>
<name>A0A2T0LXX6_9PSEU</name>
<feature type="chain" id="PRO_5015584681" evidence="1">
    <location>
        <begin position="30"/>
        <end position="129"/>
    </location>
</feature>
<proteinExistence type="predicted"/>
<gene>
    <name evidence="2" type="ORF">B0I33_1038</name>
</gene>
<comment type="caution">
    <text evidence="2">The sequence shown here is derived from an EMBL/GenBank/DDBJ whole genome shotgun (WGS) entry which is preliminary data.</text>
</comment>
<reference evidence="2 3" key="1">
    <citation type="submission" date="2018-03" db="EMBL/GenBank/DDBJ databases">
        <title>Genomic Encyclopedia of Type Strains, Phase III (KMG-III): the genomes of soil and plant-associated and newly described type strains.</title>
        <authorList>
            <person name="Whitman W."/>
        </authorList>
    </citation>
    <scope>NUCLEOTIDE SEQUENCE [LARGE SCALE GENOMIC DNA]</scope>
    <source>
        <strain evidence="2 3">CGMCC 4.7125</strain>
    </source>
</reference>